<evidence type="ECO:0000313" key="3">
    <source>
        <dbReference type="Proteomes" id="UP000035704"/>
    </source>
</evidence>
<dbReference type="InterPro" id="IPR050964">
    <property type="entry name" value="Striated_Muscle_Regulatory"/>
</dbReference>
<dbReference type="PATRIC" id="fig|84022.5.peg.319"/>
<dbReference type="Proteomes" id="UP000035704">
    <property type="component" value="Chromosome"/>
</dbReference>
<dbReference type="InterPro" id="IPR036582">
    <property type="entry name" value="Mao_N_sf"/>
</dbReference>
<accession>A0A0D8I9H6</accession>
<dbReference type="EMBL" id="CP009687">
    <property type="protein sequence ID" value="AKL96346.1"/>
    <property type="molecule type" value="Genomic_DNA"/>
</dbReference>
<dbReference type="Gene3D" id="2.60.40.10">
    <property type="entry name" value="Immunoglobulins"/>
    <property type="match status" value="5"/>
</dbReference>
<dbReference type="OrthoDB" id="9816357at2"/>
<dbReference type="SMART" id="SM00060">
    <property type="entry name" value="FN3"/>
    <property type="match status" value="5"/>
</dbReference>
<keyword evidence="1" id="KW-0677">Repeat</keyword>
<protein>
    <submittedName>
        <fullName evidence="2">Fibronectin type III domain-containing protein</fullName>
    </submittedName>
</protein>
<dbReference type="InterPro" id="IPR013783">
    <property type="entry name" value="Ig-like_fold"/>
</dbReference>
<dbReference type="Pfam" id="PF00041">
    <property type="entry name" value="fn3"/>
    <property type="match status" value="5"/>
</dbReference>
<dbReference type="PROSITE" id="PS50853">
    <property type="entry name" value="FN3"/>
    <property type="match status" value="5"/>
</dbReference>
<gene>
    <name evidence="2" type="ORF">CACET_c29010</name>
</gene>
<dbReference type="Pfam" id="PF07833">
    <property type="entry name" value="Cu_amine_oxidN1"/>
    <property type="match status" value="1"/>
</dbReference>
<dbReference type="RefSeq" id="WP_044824886.1">
    <property type="nucleotide sequence ID" value="NZ_CP009687.1"/>
</dbReference>
<dbReference type="InterPro" id="IPR012854">
    <property type="entry name" value="Cu_amine_oxidase-like_N"/>
</dbReference>
<proteinExistence type="predicted"/>
<keyword evidence="3" id="KW-1185">Reference proteome</keyword>
<dbReference type="Gene3D" id="3.30.457.10">
    <property type="entry name" value="Copper amine oxidase-like, N-terminal domain"/>
    <property type="match status" value="1"/>
</dbReference>
<dbReference type="AlphaFoldDB" id="A0A0D8I9H6"/>
<dbReference type="STRING" id="84022.CACET_c29010"/>
<dbReference type="PANTHER" id="PTHR13817:SF166">
    <property type="entry name" value="NEURONAL IGCAM-RELATED"/>
    <property type="match status" value="1"/>
</dbReference>
<dbReference type="InterPro" id="IPR003961">
    <property type="entry name" value="FN3_dom"/>
</dbReference>
<name>A0A0D8I9H6_9CLOT</name>
<dbReference type="SUPFAM" id="SSF49265">
    <property type="entry name" value="Fibronectin type III"/>
    <property type="match status" value="3"/>
</dbReference>
<dbReference type="InterPro" id="IPR036116">
    <property type="entry name" value="FN3_sf"/>
</dbReference>
<organism evidence="2 3">
    <name type="scientific">Clostridium aceticum</name>
    <dbReference type="NCBI Taxonomy" id="84022"/>
    <lineage>
        <taxon>Bacteria</taxon>
        <taxon>Bacillati</taxon>
        <taxon>Bacillota</taxon>
        <taxon>Clostridia</taxon>
        <taxon>Eubacteriales</taxon>
        <taxon>Clostridiaceae</taxon>
        <taxon>Clostridium</taxon>
    </lineage>
</organism>
<dbReference type="SUPFAM" id="SSF55383">
    <property type="entry name" value="Copper amine oxidase, domain N"/>
    <property type="match status" value="2"/>
</dbReference>
<reference evidence="2 3" key="1">
    <citation type="submission" date="2014-10" db="EMBL/GenBank/DDBJ databases">
        <title>Genome sequence of Clostridium aceticum DSM 1496.</title>
        <authorList>
            <person name="Poehlein A."/>
            <person name="Schiel-Bengelsdorf B."/>
            <person name="Gottschalk G."/>
            <person name="Duerre P."/>
            <person name="Daniel R."/>
        </authorList>
    </citation>
    <scope>NUCLEOTIDE SEQUENCE [LARGE SCALE GENOMIC DNA]</scope>
    <source>
        <strain evidence="2 3">DSM 1496</strain>
    </source>
</reference>
<evidence type="ECO:0000313" key="2">
    <source>
        <dbReference type="EMBL" id="AKL96346.1"/>
    </source>
</evidence>
<dbReference type="KEGG" id="cace:CACET_c29010"/>
<dbReference type="PANTHER" id="PTHR13817">
    <property type="entry name" value="TITIN"/>
    <property type="match status" value="1"/>
</dbReference>
<dbReference type="CDD" id="cd00063">
    <property type="entry name" value="FN3"/>
    <property type="match status" value="5"/>
</dbReference>
<sequence length="634" mass="70003">MKRLSFLFIMMFIISTIFTIFVLDSQVFAEIISNPPPILNASTISSTGIKLNWTYKSSNETGFKIERKVSGGNYSQIDRVDANTKSYTDTGLTADTTYIYRIRAYNDTEDSVYSNEVTETTEGRPAAPTNLTITSSTNTSVNLAWTDKSNNETGFKIERKVSGGSYVQIDMVGANKTTYKDTDIDSGERYAYRIRAYNSAGNSDYSNEATVTTEGKPAAPTNLTVISSTGNSVTLSWKDQSRNETGFKIERKVSGENYKEINSVRTNTTTYEDKTISSGNKYTYRVRAYNAVGESDYSNEVVVIPGSTPGPPTDLQVISFSGNSVTLSWRDQSRSETGFKIERKVPGGSYTQINTVDANVTTYKDTGLVSGKTYIYRVRAYNSAGNSYFTNEVTVISGNIPDAPTNLTVTIASATEVNLTWMDKSDNETGFVIERKTLGDSFNEIATVGTNVTNYKNSGLAANTTYIYRIKAYGSGGSSSYSNEVSITLSDEMVAKSLSKTQGIEMNFLVGQTVYYSNNQLKIMDTAPIVIESRTLLPIKYIVEAMDATVAWNDKEKKATIYFKEKTIELWMNNNTAKVNGVSTLIDPSNTNVKPITLPPGRIMLPLRFVTENMGALVNWNPKSQEIIIIYPAE</sequence>
<evidence type="ECO:0000256" key="1">
    <source>
        <dbReference type="ARBA" id="ARBA00022737"/>
    </source>
</evidence>